<reference evidence="2 3" key="1">
    <citation type="journal article" date="2021" name="Nat. Plants">
        <title>The Taxus genome provides insights into paclitaxel biosynthesis.</title>
        <authorList>
            <person name="Xiong X."/>
            <person name="Gou J."/>
            <person name="Liao Q."/>
            <person name="Li Y."/>
            <person name="Zhou Q."/>
            <person name="Bi G."/>
            <person name="Li C."/>
            <person name="Du R."/>
            <person name="Wang X."/>
            <person name="Sun T."/>
            <person name="Guo L."/>
            <person name="Liang H."/>
            <person name="Lu P."/>
            <person name="Wu Y."/>
            <person name="Zhang Z."/>
            <person name="Ro D.K."/>
            <person name="Shang Y."/>
            <person name="Huang S."/>
            <person name="Yan J."/>
        </authorList>
    </citation>
    <scope>NUCLEOTIDE SEQUENCE [LARGE SCALE GENOMIC DNA]</scope>
    <source>
        <strain evidence="2">Ta-2019</strain>
    </source>
</reference>
<keyword evidence="3" id="KW-1185">Reference proteome</keyword>
<proteinExistence type="predicted"/>
<comment type="caution">
    <text evidence="2">The sequence shown here is derived from an EMBL/GenBank/DDBJ whole genome shotgun (WGS) entry which is preliminary data.</text>
</comment>
<accession>A0AA38C7P8</accession>
<feature type="non-terminal residue" evidence="2">
    <location>
        <position position="1"/>
    </location>
</feature>
<gene>
    <name evidence="2" type="ORF">KI387_038938</name>
</gene>
<dbReference type="AlphaFoldDB" id="A0AA38C7P8"/>
<evidence type="ECO:0000256" key="1">
    <source>
        <dbReference type="SAM" id="MobiDB-lite"/>
    </source>
</evidence>
<dbReference type="EMBL" id="JAHRHJ020000011">
    <property type="protein sequence ID" value="KAH9295350.1"/>
    <property type="molecule type" value="Genomic_DNA"/>
</dbReference>
<evidence type="ECO:0000313" key="3">
    <source>
        <dbReference type="Proteomes" id="UP000824469"/>
    </source>
</evidence>
<sequence length="52" mass="5461">SDLSGLETPLPSPEAPCLRSVSGAPHIDRDPPGLRRGTVFLPDIGFPAIPQI</sequence>
<dbReference type="Proteomes" id="UP000824469">
    <property type="component" value="Unassembled WGS sequence"/>
</dbReference>
<feature type="region of interest" description="Disordered" evidence="1">
    <location>
        <begin position="1"/>
        <end position="36"/>
    </location>
</feature>
<name>A0AA38C7P8_TAXCH</name>
<evidence type="ECO:0000313" key="2">
    <source>
        <dbReference type="EMBL" id="KAH9295350.1"/>
    </source>
</evidence>
<organism evidence="2 3">
    <name type="scientific">Taxus chinensis</name>
    <name type="common">Chinese yew</name>
    <name type="synonym">Taxus wallichiana var. chinensis</name>
    <dbReference type="NCBI Taxonomy" id="29808"/>
    <lineage>
        <taxon>Eukaryota</taxon>
        <taxon>Viridiplantae</taxon>
        <taxon>Streptophyta</taxon>
        <taxon>Embryophyta</taxon>
        <taxon>Tracheophyta</taxon>
        <taxon>Spermatophyta</taxon>
        <taxon>Pinopsida</taxon>
        <taxon>Pinidae</taxon>
        <taxon>Conifers II</taxon>
        <taxon>Cupressales</taxon>
        <taxon>Taxaceae</taxon>
        <taxon>Taxus</taxon>
    </lineage>
</organism>
<protein>
    <submittedName>
        <fullName evidence="2">Uncharacterized protein</fullName>
    </submittedName>
</protein>